<keyword evidence="5 19" id="KW-1003">Cell membrane</keyword>
<evidence type="ECO:0000259" key="20">
    <source>
        <dbReference type="PROSITE" id="PS50846"/>
    </source>
</evidence>
<keyword evidence="7 19" id="KW-0812">Transmembrane</keyword>
<evidence type="ECO:0000256" key="2">
    <source>
        <dbReference type="ARBA" id="ARBA00006024"/>
    </source>
</evidence>
<keyword evidence="4" id="KW-0813">Transport</keyword>
<keyword evidence="10" id="KW-0187">Copper transport</keyword>
<dbReference type="RefSeq" id="WP_318750174.1">
    <property type="nucleotide sequence ID" value="NZ_CP132508.1"/>
</dbReference>
<dbReference type="InterPro" id="IPR006121">
    <property type="entry name" value="HMA_dom"/>
</dbReference>
<keyword evidence="6" id="KW-0597">Phosphoprotein</keyword>
<dbReference type="InterPro" id="IPR036412">
    <property type="entry name" value="HAD-like_sf"/>
</dbReference>
<dbReference type="PROSITE" id="PS50846">
    <property type="entry name" value="HMA_2"/>
    <property type="match status" value="1"/>
</dbReference>
<dbReference type="PRINTS" id="PR00119">
    <property type="entry name" value="CATATPASE"/>
</dbReference>
<evidence type="ECO:0000256" key="12">
    <source>
        <dbReference type="ARBA" id="ARBA00022842"/>
    </source>
</evidence>
<evidence type="ECO:0000256" key="17">
    <source>
        <dbReference type="ARBA" id="ARBA00023136"/>
    </source>
</evidence>
<evidence type="ECO:0000313" key="21">
    <source>
        <dbReference type="EMBL" id="WPD18324.1"/>
    </source>
</evidence>
<keyword evidence="14 19" id="KW-1133">Transmembrane helix</keyword>
<feature type="transmembrane region" description="Helical" evidence="19">
    <location>
        <begin position="335"/>
        <end position="357"/>
    </location>
</feature>
<feature type="transmembrane region" description="Helical" evidence="19">
    <location>
        <begin position="180"/>
        <end position="204"/>
    </location>
</feature>
<feature type="transmembrane region" description="Helical" evidence="19">
    <location>
        <begin position="89"/>
        <end position="109"/>
    </location>
</feature>
<evidence type="ECO:0000256" key="4">
    <source>
        <dbReference type="ARBA" id="ARBA00022448"/>
    </source>
</evidence>
<evidence type="ECO:0000256" key="11">
    <source>
        <dbReference type="ARBA" id="ARBA00022840"/>
    </source>
</evidence>
<evidence type="ECO:0000256" key="9">
    <source>
        <dbReference type="ARBA" id="ARBA00022741"/>
    </source>
</evidence>
<feature type="transmembrane region" description="Helical" evidence="19">
    <location>
        <begin position="115"/>
        <end position="136"/>
    </location>
</feature>
<keyword evidence="16" id="KW-0406">Ion transport</keyword>
<keyword evidence="13" id="KW-1278">Translocase</keyword>
<evidence type="ECO:0000256" key="14">
    <source>
        <dbReference type="ARBA" id="ARBA00022989"/>
    </source>
</evidence>
<dbReference type="SFLD" id="SFLDS00003">
    <property type="entry name" value="Haloacid_Dehalogenase"/>
    <property type="match status" value="1"/>
</dbReference>
<keyword evidence="15" id="KW-0186">Copper</keyword>
<feature type="transmembrane region" description="Helical" evidence="19">
    <location>
        <begin position="691"/>
        <end position="712"/>
    </location>
</feature>
<accession>A0ABZ0QNS9</accession>
<name>A0ABZ0QNS9_9FIRM</name>
<reference evidence="21 22" key="1">
    <citation type="submission" date="2023-08" db="EMBL/GenBank/DDBJ databases">
        <title>Genome sequence of Thermaerobacter compostii strain Ins1, a spore-forming filamentous bacterium isolated from a deep geothermal reservoir.</title>
        <authorList>
            <person name="Bregnard D."/>
            <person name="Gonzalez D."/>
            <person name="Junier P."/>
        </authorList>
    </citation>
    <scope>NUCLEOTIDE SEQUENCE [LARGE SCALE GENOMIC DNA]</scope>
    <source>
        <strain evidence="21 22">Ins1</strain>
    </source>
</reference>
<evidence type="ECO:0000256" key="10">
    <source>
        <dbReference type="ARBA" id="ARBA00022796"/>
    </source>
</evidence>
<dbReference type="Pfam" id="PF00702">
    <property type="entry name" value="Hydrolase"/>
    <property type="match status" value="1"/>
</dbReference>
<feature type="transmembrane region" description="Helical" evidence="19">
    <location>
        <begin position="369"/>
        <end position="395"/>
    </location>
</feature>
<dbReference type="NCBIfam" id="TIGR01494">
    <property type="entry name" value="ATPase_P-type"/>
    <property type="match status" value="2"/>
</dbReference>
<evidence type="ECO:0000256" key="3">
    <source>
        <dbReference type="ARBA" id="ARBA00012517"/>
    </source>
</evidence>
<evidence type="ECO:0000256" key="19">
    <source>
        <dbReference type="RuleBase" id="RU362081"/>
    </source>
</evidence>
<dbReference type="EC" id="7.2.2.8" evidence="3"/>
<organism evidence="21 22">
    <name type="scientific">Thermaerobacter composti</name>
    <dbReference type="NCBI Taxonomy" id="554949"/>
    <lineage>
        <taxon>Bacteria</taxon>
        <taxon>Bacillati</taxon>
        <taxon>Bacillota</taxon>
        <taxon>Clostridia</taxon>
        <taxon>Eubacteriales</taxon>
        <taxon>Clostridiales Family XVII. Incertae Sedis</taxon>
        <taxon>Thermaerobacter</taxon>
    </lineage>
</organism>
<dbReference type="SUPFAM" id="SSF81653">
    <property type="entry name" value="Calcium ATPase, transduction domain A"/>
    <property type="match status" value="1"/>
</dbReference>
<dbReference type="SUPFAM" id="SSF56784">
    <property type="entry name" value="HAD-like"/>
    <property type="match status" value="1"/>
</dbReference>
<dbReference type="PANTHER" id="PTHR43520">
    <property type="entry name" value="ATP7, ISOFORM B"/>
    <property type="match status" value="1"/>
</dbReference>
<dbReference type="NCBIfam" id="TIGR01511">
    <property type="entry name" value="ATPase-IB1_Cu"/>
    <property type="match status" value="1"/>
</dbReference>
<dbReference type="CDD" id="cd00371">
    <property type="entry name" value="HMA"/>
    <property type="match status" value="1"/>
</dbReference>
<evidence type="ECO:0000256" key="8">
    <source>
        <dbReference type="ARBA" id="ARBA00022723"/>
    </source>
</evidence>
<dbReference type="Pfam" id="PF00122">
    <property type="entry name" value="E1-E2_ATPase"/>
    <property type="match status" value="1"/>
</dbReference>
<dbReference type="Pfam" id="PF00403">
    <property type="entry name" value="HMA"/>
    <property type="match status" value="1"/>
</dbReference>
<dbReference type="SFLD" id="SFLDG00002">
    <property type="entry name" value="C1.7:_P-type_atpase_like"/>
    <property type="match status" value="1"/>
</dbReference>
<evidence type="ECO:0000256" key="16">
    <source>
        <dbReference type="ARBA" id="ARBA00023065"/>
    </source>
</evidence>
<dbReference type="PROSITE" id="PS00154">
    <property type="entry name" value="ATPASE_E1_E2"/>
    <property type="match status" value="1"/>
</dbReference>
<dbReference type="InterPro" id="IPR001757">
    <property type="entry name" value="P_typ_ATPase"/>
</dbReference>
<evidence type="ECO:0000256" key="1">
    <source>
        <dbReference type="ARBA" id="ARBA00004651"/>
    </source>
</evidence>
<dbReference type="SUPFAM" id="SSF55008">
    <property type="entry name" value="HMA, heavy metal-associated domain"/>
    <property type="match status" value="1"/>
</dbReference>
<dbReference type="InterPro" id="IPR023214">
    <property type="entry name" value="HAD_sf"/>
</dbReference>
<keyword evidence="22" id="KW-1185">Reference proteome</keyword>
<evidence type="ECO:0000256" key="18">
    <source>
        <dbReference type="ARBA" id="ARBA00049289"/>
    </source>
</evidence>
<dbReference type="InterPro" id="IPR044492">
    <property type="entry name" value="P_typ_ATPase_HD_dom"/>
</dbReference>
<comment type="catalytic activity">
    <reaction evidence="18">
        <text>Cu(+)(in) + ATP + H2O = Cu(+)(out) + ADP + phosphate + H(+)</text>
        <dbReference type="Rhea" id="RHEA:25792"/>
        <dbReference type="ChEBI" id="CHEBI:15377"/>
        <dbReference type="ChEBI" id="CHEBI:15378"/>
        <dbReference type="ChEBI" id="CHEBI:30616"/>
        <dbReference type="ChEBI" id="CHEBI:43474"/>
        <dbReference type="ChEBI" id="CHEBI:49552"/>
        <dbReference type="ChEBI" id="CHEBI:456216"/>
        <dbReference type="EC" id="7.2.2.8"/>
    </reaction>
</comment>
<dbReference type="Gene3D" id="3.40.50.1000">
    <property type="entry name" value="HAD superfamily/HAD-like"/>
    <property type="match status" value="1"/>
</dbReference>
<evidence type="ECO:0000256" key="5">
    <source>
        <dbReference type="ARBA" id="ARBA00022475"/>
    </source>
</evidence>
<dbReference type="InterPro" id="IPR023299">
    <property type="entry name" value="ATPase_P-typ_cyto_dom_N"/>
</dbReference>
<evidence type="ECO:0000256" key="6">
    <source>
        <dbReference type="ARBA" id="ARBA00022553"/>
    </source>
</evidence>
<keyword evidence="12" id="KW-0460">Magnesium</keyword>
<evidence type="ECO:0000256" key="15">
    <source>
        <dbReference type="ARBA" id="ARBA00023008"/>
    </source>
</evidence>
<dbReference type="NCBIfam" id="TIGR01525">
    <property type="entry name" value="ATPase-IB_hvy"/>
    <property type="match status" value="1"/>
</dbReference>
<gene>
    <name evidence="21" type="ORF">Q5761_08050</name>
</gene>
<keyword evidence="11 19" id="KW-0067">ATP-binding</keyword>
<evidence type="ECO:0000256" key="7">
    <source>
        <dbReference type="ARBA" id="ARBA00022692"/>
    </source>
</evidence>
<dbReference type="SFLD" id="SFLDF00027">
    <property type="entry name" value="p-type_atpase"/>
    <property type="match status" value="1"/>
</dbReference>
<dbReference type="EMBL" id="CP132508">
    <property type="protein sequence ID" value="WPD18324.1"/>
    <property type="molecule type" value="Genomic_DNA"/>
</dbReference>
<comment type="subcellular location">
    <subcellularLocation>
        <location evidence="1">Cell membrane</location>
        <topology evidence="1">Multi-pass membrane protein</topology>
    </subcellularLocation>
</comment>
<feature type="transmembrane region" description="Helical" evidence="19">
    <location>
        <begin position="156"/>
        <end position="174"/>
    </location>
</feature>
<feature type="transmembrane region" description="Helical" evidence="19">
    <location>
        <begin position="718"/>
        <end position="736"/>
    </location>
</feature>
<dbReference type="InterPro" id="IPR008250">
    <property type="entry name" value="ATPase_P-typ_transduc_dom_A_sf"/>
</dbReference>
<dbReference type="InterPro" id="IPR059000">
    <property type="entry name" value="ATPase_P-type_domA"/>
</dbReference>
<sequence length="757" mass="79866">MATLHVRVGGMHCSLCTRSIQQALRRLDGVDDVRVSLAHEEVLVRYDPVRVPVATLTDTLRDLGFTVRDPDRSDVFAEEERELARARRIAAATGSLVIAATALMVASRWGQVSPGLHAVIPGAQAVLALLASVGPARFVYRNAWQSLRRRILNQDVLAAAAALAGLVGGVAGLADPRFPGGAFFAATTYILAFHAVGGYASVLVHVRASQSVRRLLSLQPATARRLDERGNEEEVPVDELRPGDRVRIRPGERIPVDGRILHGSTAIDERLVTGEPVPRDCRPGDEVVGGSINLTGGIEVEVTRTGDDSFLHRVARQVAEARAMKPGILRLVDRVLLVYVPVIFALAAAGTLFWLLVPWLAGGRPDGVRAAYAALGVLVMGYPCALGMATPLAVVRASGEAAARGILMRSGEAFQVFRLVDTVVFDKTGTLTEGKPQVVAVAAAKGFMRVQPGASAPRDPEAQLLTLAAAAERLSEHPLGRAIVDAAAGRGLDLPQAEALRAEPGRGVVARVNGQQILVGNQRLLHEQGIQQDEATARWVKGQHELGRTVVYVAVDGQLAGAIALADRPREDAAAAVAALRRQGLQTVIASGDHEGAVAATARELGVDVFHARLLPEDKRRLVLQLQRAGRKVAFVGDGINDAPSLMQADVGIAVGAGTDIAIESADVVLPARRLPAVAEARALAAASYGLTLRNVLLALAVNATGVLASLSGRVHPMWAMLAMAVSLTLVLGHTLTTRLPATAERTGIPGASGVRR</sequence>
<protein>
    <recommendedName>
        <fullName evidence="3">P-type Cu(+) transporter</fullName>
        <ecNumber evidence="3">7.2.2.8</ecNumber>
    </recommendedName>
</protein>
<keyword evidence="8 19" id="KW-0479">Metal-binding</keyword>
<evidence type="ECO:0000313" key="22">
    <source>
        <dbReference type="Proteomes" id="UP001304683"/>
    </source>
</evidence>
<dbReference type="PANTHER" id="PTHR43520:SF5">
    <property type="entry name" value="CATION-TRANSPORTING P-TYPE ATPASE-RELATED"/>
    <property type="match status" value="1"/>
</dbReference>
<feature type="domain" description="HMA" evidence="20">
    <location>
        <begin position="2"/>
        <end position="68"/>
    </location>
</feature>
<dbReference type="InterPro" id="IPR027256">
    <property type="entry name" value="P-typ_ATPase_IB"/>
</dbReference>
<dbReference type="Gene3D" id="3.30.70.100">
    <property type="match status" value="1"/>
</dbReference>
<dbReference type="Proteomes" id="UP001304683">
    <property type="component" value="Chromosome"/>
</dbReference>
<keyword evidence="17 19" id="KW-0472">Membrane</keyword>
<dbReference type="Gene3D" id="2.70.150.10">
    <property type="entry name" value="Calcium-transporting ATPase, cytoplasmic transduction domain A"/>
    <property type="match status" value="1"/>
</dbReference>
<evidence type="ECO:0000256" key="13">
    <source>
        <dbReference type="ARBA" id="ARBA00022967"/>
    </source>
</evidence>
<keyword evidence="9 19" id="KW-0547">Nucleotide-binding</keyword>
<dbReference type="InterPro" id="IPR018303">
    <property type="entry name" value="ATPase_P-typ_P_site"/>
</dbReference>
<dbReference type="InterPro" id="IPR036163">
    <property type="entry name" value="HMA_dom_sf"/>
</dbReference>
<proteinExistence type="inferred from homology"/>
<dbReference type="Gene3D" id="3.40.1110.10">
    <property type="entry name" value="Calcium-transporting ATPase, cytoplasmic domain N"/>
    <property type="match status" value="1"/>
</dbReference>
<comment type="similarity">
    <text evidence="2 19">Belongs to the cation transport ATPase (P-type) (TC 3.A.3) family. Type IB subfamily.</text>
</comment>